<reference evidence="1" key="1">
    <citation type="submission" date="2020-08" db="EMBL/GenBank/DDBJ databases">
        <title>Multicomponent nature underlies the extraordinary mechanical properties of spider dragline silk.</title>
        <authorList>
            <person name="Kono N."/>
            <person name="Nakamura H."/>
            <person name="Mori M."/>
            <person name="Yoshida Y."/>
            <person name="Ohtoshi R."/>
            <person name="Malay A.D."/>
            <person name="Moran D.A.P."/>
            <person name="Tomita M."/>
            <person name="Numata K."/>
            <person name="Arakawa K."/>
        </authorList>
    </citation>
    <scope>NUCLEOTIDE SEQUENCE</scope>
</reference>
<comment type="caution">
    <text evidence="1">The sequence shown here is derived from an EMBL/GenBank/DDBJ whole genome shotgun (WGS) entry which is preliminary data.</text>
</comment>
<gene>
    <name evidence="1" type="ORF">TNIN_420101</name>
</gene>
<organism evidence="1 2">
    <name type="scientific">Trichonephila inaurata madagascariensis</name>
    <dbReference type="NCBI Taxonomy" id="2747483"/>
    <lineage>
        <taxon>Eukaryota</taxon>
        <taxon>Metazoa</taxon>
        <taxon>Ecdysozoa</taxon>
        <taxon>Arthropoda</taxon>
        <taxon>Chelicerata</taxon>
        <taxon>Arachnida</taxon>
        <taxon>Araneae</taxon>
        <taxon>Araneomorphae</taxon>
        <taxon>Entelegynae</taxon>
        <taxon>Araneoidea</taxon>
        <taxon>Nephilidae</taxon>
        <taxon>Trichonephila</taxon>
        <taxon>Trichonephila inaurata</taxon>
    </lineage>
</organism>
<evidence type="ECO:0000313" key="1">
    <source>
        <dbReference type="EMBL" id="GFY56558.1"/>
    </source>
</evidence>
<dbReference type="OrthoDB" id="8191996at2759"/>
<sequence length="71" mass="8448">MSKQMVHRWYRQFTEGHRSVHDEERSGRLSLINVDLVRYRDCHQAPACCSKKFKELKTSVTCWFPSQAAEF</sequence>
<dbReference type="Proteomes" id="UP000886998">
    <property type="component" value="Unassembled WGS sequence"/>
</dbReference>
<dbReference type="EMBL" id="BMAV01011032">
    <property type="protein sequence ID" value="GFY56558.1"/>
    <property type="molecule type" value="Genomic_DNA"/>
</dbReference>
<proteinExistence type="predicted"/>
<evidence type="ECO:0008006" key="3">
    <source>
        <dbReference type="Google" id="ProtNLM"/>
    </source>
</evidence>
<evidence type="ECO:0000313" key="2">
    <source>
        <dbReference type="Proteomes" id="UP000886998"/>
    </source>
</evidence>
<dbReference type="AlphaFoldDB" id="A0A8X6XM76"/>
<accession>A0A8X6XM76</accession>
<protein>
    <recommendedName>
        <fullName evidence="3">Mos1 transposase HTH domain-containing protein</fullName>
    </recommendedName>
</protein>
<name>A0A8X6XM76_9ARAC</name>
<keyword evidence="2" id="KW-1185">Reference proteome</keyword>